<dbReference type="PANTHER" id="PTHR43333">
    <property type="entry name" value="2-HACID_DH_C DOMAIN-CONTAINING PROTEIN"/>
    <property type="match status" value="1"/>
</dbReference>
<feature type="domain" description="D-isomer specific 2-hydroxyacid dehydrogenase NAD-binding" evidence="5">
    <location>
        <begin position="106"/>
        <end position="276"/>
    </location>
</feature>
<gene>
    <name evidence="6" type="ORF">ILT43_03500</name>
</gene>
<evidence type="ECO:0000256" key="2">
    <source>
        <dbReference type="ARBA" id="ARBA00023027"/>
    </source>
</evidence>
<feature type="domain" description="D-isomer specific 2-hydroxyacid dehydrogenase catalytic" evidence="4">
    <location>
        <begin position="30"/>
        <end position="308"/>
    </location>
</feature>
<dbReference type="InterPro" id="IPR036291">
    <property type="entry name" value="NAD(P)-bd_dom_sf"/>
</dbReference>
<evidence type="ECO:0000259" key="5">
    <source>
        <dbReference type="Pfam" id="PF02826"/>
    </source>
</evidence>
<sequence>MSMKLVLPAPARPLLEPHLPAGATTSWFATVEEAKAGIADSEIAWVDLQPSHLVAEVLAAGGPSLRWVSTIYAGLDAFPLPMLRERGVTVTNGSGINAVTVAEYAVMMVLAAAKRFDTVVRLYDAREWPWDAPGKLELDGSRALVVGYGTIGRLIGTRLAAFGVEVTGVTRSGRDGTLAADAWKPRVGEYDWIVLAAPSTGSTRALIGEAELAAMKPGAWIVNIARGDMIDQDALIAALTGGSIAGAMLDPTDPEPLPKDHPLWSTPNTLVTMHLSGRSQTTMFQRGAALFCDNLRAYLAGGPMRNVVDLDAGY</sequence>
<dbReference type="Gene3D" id="3.40.50.720">
    <property type="entry name" value="NAD(P)-binding Rossmann-like Domain"/>
    <property type="match status" value="2"/>
</dbReference>
<evidence type="ECO:0000313" key="6">
    <source>
        <dbReference type="EMBL" id="MBM6575422.1"/>
    </source>
</evidence>
<dbReference type="CDD" id="cd05300">
    <property type="entry name" value="2-Hacid_dh_1"/>
    <property type="match status" value="1"/>
</dbReference>
<evidence type="ECO:0000259" key="4">
    <source>
        <dbReference type="Pfam" id="PF00389"/>
    </source>
</evidence>
<accession>A0ABS2D3B9</accession>
<dbReference type="InterPro" id="IPR006140">
    <property type="entry name" value="D-isomer_DH_NAD-bd"/>
</dbReference>
<dbReference type="Pfam" id="PF02826">
    <property type="entry name" value="2-Hacid_dh_C"/>
    <property type="match status" value="1"/>
</dbReference>
<organism evidence="6 7">
    <name type="scientific">Sphingomonas longa</name>
    <dbReference type="NCBI Taxonomy" id="2778730"/>
    <lineage>
        <taxon>Bacteria</taxon>
        <taxon>Pseudomonadati</taxon>
        <taxon>Pseudomonadota</taxon>
        <taxon>Alphaproteobacteria</taxon>
        <taxon>Sphingomonadales</taxon>
        <taxon>Sphingomonadaceae</taxon>
        <taxon>Sphingomonas</taxon>
    </lineage>
</organism>
<name>A0ABS2D3B9_9SPHN</name>
<proteinExistence type="inferred from homology"/>
<dbReference type="SUPFAM" id="SSF52283">
    <property type="entry name" value="Formate/glycerate dehydrogenase catalytic domain-like"/>
    <property type="match status" value="1"/>
</dbReference>
<comment type="similarity">
    <text evidence="3">Belongs to the D-isomer specific 2-hydroxyacid dehydrogenase family.</text>
</comment>
<comment type="caution">
    <text evidence="6">The sequence shown here is derived from an EMBL/GenBank/DDBJ whole genome shotgun (WGS) entry which is preliminary data.</text>
</comment>
<dbReference type="PANTHER" id="PTHR43333:SF1">
    <property type="entry name" value="D-ISOMER SPECIFIC 2-HYDROXYACID DEHYDROGENASE NAD-BINDING DOMAIN-CONTAINING PROTEIN"/>
    <property type="match status" value="1"/>
</dbReference>
<keyword evidence="2" id="KW-0520">NAD</keyword>
<protein>
    <submittedName>
        <fullName evidence="6">D-2-hydroxyacid dehydrogenase</fullName>
    </submittedName>
</protein>
<dbReference type="EMBL" id="JAFEMC010000001">
    <property type="protein sequence ID" value="MBM6575422.1"/>
    <property type="molecule type" value="Genomic_DNA"/>
</dbReference>
<evidence type="ECO:0000256" key="3">
    <source>
        <dbReference type="RuleBase" id="RU003719"/>
    </source>
</evidence>
<keyword evidence="7" id="KW-1185">Reference proteome</keyword>
<dbReference type="SUPFAM" id="SSF51735">
    <property type="entry name" value="NAD(P)-binding Rossmann-fold domains"/>
    <property type="match status" value="1"/>
</dbReference>
<dbReference type="Pfam" id="PF00389">
    <property type="entry name" value="2-Hacid_dh"/>
    <property type="match status" value="1"/>
</dbReference>
<dbReference type="InterPro" id="IPR006139">
    <property type="entry name" value="D-isomer_2_OHA_DH_cat_dom"/>
</dbReference>
<reference evidence="6 7" key="1">
    <citation type="submission" date="2020-12" db="EMBL/GenBank/DDBJ databases">
        <title>Sphingomonas sp.</title>
        <authorList>
            <person name="Kim M.K."/>
        </authorList>
    </citation>
    <scope>NUCLEOTIDE SEQUENCE [LARGE SCALE GENOMIC DNA]</scope>
    <source>
        <strain evidence="6 7">BT552</strain>
    </source>
</reference>
<evidence type="ECO:0000256" key="1">
    <source>
        <dbReference type="ARBA" id="ARBA00023002"/>
    </source>
</evidence>
<dbReference type="Proteomes" id="UP000763641">
    <property type="component" value="Unassembled WGS sequence"/>
</dbReference>
<evidence type="ECO:0000313" key="7">
    <source>
        <dbReference type="Proteomes" id="UP000763641"/>
    </source>
</evidence>
<keyword evidence="1 3" id="KW-0560">Oxidoreductase</keyword>